<reference evidence="7 8" key="1">
    <citation type="journal article" date="2020" name="ISME J.">
        <title>Comparative genomics reveals insights into cyanobacterial evolution and habitat adaptation.</title>
        <authorList>
            <person name="Chen M.Y."/>
            <person name="Teng W.K."/>
            <person name="Zhao L."/>
            <person name="Hu C.X."/>
            <person name="Zhou Y.K."/>
            <person name="Han B.P."/>
            <person name="Song L.R."/>
            <person name="Shu W.S."/>
        </authorList>
    </citation>
    <scope>NUCLEOTIDE SEQUENCE [LARGE SCALE GENOMIC DNA]</scope>
    <source>
        <strain evidence="7 8">FACHB-362</strain>
    </source>
</reference>
<protein>
    <submittedName>
        <fullName evidence="7">Iron-siderophore ABC transporter substrate-binding protein</fullName>
    </submittedName>
</protein>
<accession>A0ABR8IZ67</accession>
<dbReference type="EMBL" id="JACJTQ010000001">
    <property type="protein sequence ID" value="MBD2690469.1"/>
    <property type="molecule type" value="Genomic_DNA"/>
</dbReference>
<comment type="caution">
    <text evidence="7">The sequence shown here is derived from an EMBL/GenBank/DDBJ whole genome shotgun (WGS) entry which is preliminary data.</text>
</comment>
<keyword evidence="4" id="KW-0732">Signal</keyword>
<dbReference type="PANTHER" id="PTHR30532:SF25">
    <property type="entry name" value="IRON(III) DICITRATE-BINDING PERIPLASMIC PROTEIN"/>
    <property type="match status" value="1"/>
</dbReference>
<dbReference type="Pfam" id="PF01497">
    <property type="entry name" value="Peripla_BP_2"/>
    <property type="match status" value="1"/>
</dbReference>
<sequence>MRKFLHRYRYIKLVFLITLSVILVQGCYSNFTKITELTKANLVASECKVIKHNWGETCVPLEPQRIIAVDETSMEALLALDLKPIAATQPNIAGSKILKFAQKAEGIVSLGKDSQPNIEKIVQLNPDLILGFSINGEEYKLFSQIAPTVTLDYIQTGWKDALSRIAEITGKSEQAKKVLEQYQQRVQELRTIINHNLKKTTVSVSRFYAGNQVTEFRTKYSFPGSLITEVGIPLPETQNQLTNNENQPLVSVSLERLDLLEADILFVALDPGAEESFQKYQNSQLWQKLNVVKNNQVYTVDSSYWIFGNILSANAILDDLFKYLLKNS</sequence>
<feature type="domain" description="Fe/B12 periplasmic-binding" evidence="6">
    <location>
        <begin position="65"/>
        <end position="328"/>
    </location>
</feature>
<keyword evidence="3" id="KW-0813">Transport</keyword>
<dbReference type="CDD" id="cd01146">
    <property type="entry name" value="FhuD"/>
    <property type="match status" value="1"/>
</dbReference>
<evidence type="ECO:0000256" key="4">
    <source>
        <dbReference type="ARBA" id="ARBA00022729"/>
    </source>
</evidence>
<evidence type="ECO:0000256" key="2">
    <source>
        <dbReference type="ARBA" id="ARBA00008814"/>
    </source>
</evidence>
<dbReference type="InterPro" id="IPR002491">
    <property type="entry name" value="ABC_transptr_periplasmic_BD"/>
</dbReference>
<dbReference type="Proteomes" id="UP000660381">
    <property type="component" value="Unassembled WGS sequence"/>
</dbReference>
<dbReference type="RefSeq" id="WP_190905036.1">
    <property type="nucleotide sequence ID" value="NZ_JACJTQ010000001.1"/>
</dbReference>
<evidence type="ECO:0000256" key="3">
    <source>
        <dbReference type="ARBA" id="ARBA00022448"/>
    </source>
</evidence>
<dbReference type="PROSITE" id="PS51257">
    <property type="entry name" value="PROKAR_LIPOPROTEIN"/>
    <property type="match status" value="1"/>
</dbReference>
<feature type="coiled-coil region" evidence="5">
    <location>
        <begin position="165"/>
        <end position="199"/>
    </location>
</feature>
<dbReference type="InterPro" id="IPR051313">
    <property type="entry name" value="Bact_iron-sidero_bind"/>
</dbReference>
<dbReference type="PROSITE" id="PS50983">
    <property type="entry name" value="FE_B12_PBP"/>
    <property type="match status" value="1"/>
</dbReference>
<evidence type="ECO:0000256" key="1">
    <source>
        <dbReference type="ARBA" id="ARBA00004196"/>
    </source>
</evidence>
<dbReference type="Gene3D" id="3.40.50.1980">
    <property type="entry name" value="Nitrogenase molybdenum iron protein domain"/>
    <property type="match status" value="2"/>
</dbReference>
<dbReference type="SUPFAM" id="SSF53807">
    <property type="entry name" value="Helical backbone' metal receptor"/>
    <property type="match status" value="1"/>
</dbReference>
<dbReference type="PANTHER" id="PTHR30532">
    <property type="entry name" value="IRON III DICITRATE-BINDING PERIPLASMIC PROTEIN"/>
    <property type="match status" value="1"/>
</dbReference>
<comment type="subcellular location">
    <subcellularLocation>
        <location evidence="1">Cell envelope</location>
    </subcellularLocation>
</comment>
<proteinExistence type="inferred from homology"/>
<gene>
    <name evidence="7" type="ORF">H6G68_01670</name>
</gene>
<evidence type="ECO:0000256" key="5">
    <source>
        <dbReference type="SAM" id="Coils"/>
    </source>
</evidence>
<evidence type="ECO:0000313" key="7">
    <source>
        <dbReference type="EMBL" id="MBD2690469.1"/>
    </source>
</evidence>
<keyword evidence="8" id="KW-1185">Reference proteome</keyword>
<keyword evidence="5" id="KW-0175">Coiled coil</keyword>
<comment type="similarity">
    <text evidence="2">Belongs to the bacterial solute-binding protein 8 family.</text>
</comment>
<name>A0ABR8IZ67_9NOST</name>
<evidence type="ECO:0000259" key="6">
    <source>
        <dbReference type="PROSITE" id="PS50983"/>
    </source>
</evidence>
<evidence type="ECO:0000313" key="8">
    <source>
        <dbReference type="Proteomes" id="UP000660381"/>
    </source>
</evidence>
<organism evidence="7 8">
    <name type="scientific">Anabaena catenula FACHB-362</name>
    <dbReference type="NCBI Taxonomy" id="2692877"/>
    <lineage>
        <taxon>Bacteria</taxon>
        <taxon>Bacillati</taxon>
        <taxon>Cyanobacteriota</taxon>
        <taxon>Cyanophyceae</taxon>
        <taxon>Nostocales</taxon>
        <taxon>Nostocaceae</taxon>
        <taxon>Anabaena</taxon>
    </lineage>
</organism>